<sequence length="69" mass="8073">MTKERIVESDVCVNWPEKFESTFDLWSKILSAILLQNIRDFPADQYDIHQDSIIPTNSQLRPVTELLHS</sequence>
<dbReference type="WBParaSite" id="sdigi.contig408.g8117.t1">
    <property type="protein sequence ID" value="sdigi.contig408.g8117.t1"/>
    <property type="gene ID" value="sdigi.contig408.g8117"/>
</dbReference>
<keyword evidence="1" id="KW-1185">Reference proteome</keyword>
<name>A0A915Q0E4_9BILA</name>
<reference evidence="2" key="1">
    <citation type="submission" date="2022-11" db="UniProtKB">
        <authorList>
            <consortium name="WormBaseParasite"/>
        </authorList>
    </citation>
    <scope>IDENTIFICATION</scope>
</reference>
<dbReference type="Proteomes" id="UP000887581">
    <property type="component" value="Unplaced"/>
</dbReference>
<accession>A0A915Q0E4</accession>
<dbReference type="AlphaFoldDB" id="A0A915Q0E4"/>
<evidence type="ECO:0000313" key="2">
    <source>
        <dbReference type="WBParaSite" id="sdigi.contig408.g8117.t1"/>
    </source>
</evidence>
<proteinExistence type="predicted"/>
<evidence type="ECO:0000313" key="1">
    <source>
        <dbReference type="Proteomes" id="UP000887581"/>
    </source>
</evidence>
<protein>
    <submittedName>
        <fullName evidence="2">Uncharacterized protein</fullName>
    </submittedName>
</protein>
<organism evidence="1 2">
    <name type="scientific">Setaria digitata</name>
    <dbReference type="NCBI Taxonomy" id="48799"/>
    <lineage>
        <taxon>Eukaryota</taxon>
        <taxon>Metazoa</taxon>
        <taxon>Ecdysozoa</taxon>
        <taxon>Nematoda</taxon>
        <taxon>Chromadorea</taxon>
        <taxon>Rhabditida</taxon>
        <taxon>Spirurina</taxon>
        <taxon>Spiruromorpha</taxon>
        <taxon>Filarioidea</taxon>
        <taxon>Setariidae</taxon>
        <taxon>Setaria</taxon>
    </lineage>
</organism>